<feature type="compositionally biased region" description="Polar residues" evidence="11">
    <location>
        <begin position="934"/>
        <end position="954"/>
    </location>
</feature>
<dbReference type="InterPro" id="IPR000331">
    <property type="entry name" value="Rap/Ran_GAP_dom"/>
</dbReference>
<evidence type="ECO:0000259" key="13">
    <source>
        <dbReference type="PROSITE" id="PS50085"/>
    </source>
</evidence>
<evidence type="ECO:0000256" key="3">
    <source>
        <dbReference type="ARBA" id="ARBA00022490"/>
    </source>
</evidence>
<evidence type="ECO:0000256" key="1">
    <source>
        <dbReference type="ARBA" id="ARBA00004514"/>
    </source>
</evidence>
<dbReference type="PANTHER" id="PTHR10063:SF0">
    <property type="entry name" value="TUBERIN"/>
    <property type="match status" value="1"/>
</dbReference>
<dbReference type="InterPro" id="IPR003913">
    <property type="entry name" value="Tuberin"/>
</dbReference>
<feature type="region of interest" description="Disordered" evidence="11">
    <location>
        <begin position="1060"/>
        <end position="1148"/>
    </location>
</feature>
<keyword evidence="6 12" id="KW-0472">Membrane</keyword>
<comment type="subcellular location">
    <subcellularLocation>
        <location evidence="1">Cytoplasm</location>
        <location evidence="1">Cytosol</location>
    </subcellularLocation>
    <subcellularLocation>
        <location evidence="8">Lysosome membrane</location>
        <topology evidence="8">Peripheral membrane protein</topology>
    </subcellularLocation>
</comment>
<dbReference type="InterPro" id="IPR016024">
    <property type="entry name" value="ARM-type_fold"/>
</dbReference>
<gene>
    <name evidence="14" type="ORF">HOLleu_18229</name>
</gene>
<dbReference type="InterPro" id="IPR035974">
    <property type="entry name" value="Rap/Ran-GAP_sf"/>
</dbReference>
<dbReference type="GO" id="GO:0051726">
    <property type="term" value="P:regulation of cell cycle"/>
    <property type="evidence" value="ECO:0007669"/>
    <property type="project" value="TreeGrafter"/>
</dbReference>
<dbReference type="SUPFAM" id="SSF111347">
    <property type="entry name" value="Rap/Ran-GAP"/>
    <property type="match status" value="1"/>
</dbReference>
<keyword evidence="12" id="KW-1133">Transmembrane helix</keyword>
<dbReference type="PROSITE" id="PS50085">
    <property type="entry name" value="RAPGAP"/>
    <property type="match status" value="1"/>
</dbReference>
<evidence type="ECO:0000256" key="6">
    <source>
        <dbReference type="ARBA" id="ARBA00023136"/>
    </source>
</evidence>
<keyword evidence="5" id="KW-0832">Ubl conjugation</keyword>
<keyword evidence="12" id="KW-0812">Transmembrane</keyword>
<dbReference type="PRINTS" id="PR01431">
    <property type="entry name" value="TUBERIN"/>
</dbReference>
<evidence type="ECO:0000256" key="2">
    <source>
        <dbReference type="ARBA" id="ARBA00022468"/>
    </source>
</evidence>
<evidence type="ECO:0000256" key="4">
    <source>
        <dbReference type="ARBA" id="ARBA00022553"/>
    </source>
</evidence>
<dbReference type="GO" id="GO:0032007">
    <property type="term" value="P:negative regulation of TOR signaling"/>
    <property type="evidence" value="ECO:0007669"/>
    <property type="project" value="InterPro"/>
</dbReference>
<feature type="compositionally biased region" description="Polar residues" evidence="11">
    <location>
        <begin position="962"/>
        <end position="974"/>
    </location>
</feature>
<evidence type="ECO:0000256" key="11">
    <source>
        <dbReference type="SAM" id="MobiDB-lite"/>
    </source>
</evidence>
<dbReference type="SUPFAM" id="SSF48371">
    <property type="entry name" value="ARM repeat"/>
    <property type="match status" value="1"/>
</dbReference>
<dbReference type="GO" id="GO:0016241">
    <property type="term" value="P:regulation of macroautophagy"/>
    <property type="evidence" value="ECO:0007669"/>
    <property type="project" value="UniProtKB-ARBA"/>
</dbReference>
<evidence type="ECO:0000313" key="15">
    <source>
        <dbReference type="Proteomes" id="UP001152320"/>
    </source>
</evidence>
<dbReference type="FunFam" id="3.40.50.11210:FF:000004">
    <property type="entry name" value="Tuberin isoform X3"/>
    <property type="match status" value="1"/>
</dbReference>
<dbReference type="GO" id="GO:0051898">
    <property type="term" value="P:negative regulation of phosphatidylinositol 3-kinase/protein kinase B signal transduction"/>
    <property type="evidence" value="ECO:0007669"/>
    <property type="project" value="TreeGrafter"/>
</dbReference>
<dbReference type="GO" id="GO:0051056">
    <property type="term" value="P:regulation of small GTPase mediated signal transduction"/>
    <property type="evidence" value="ECO:0007669"/>
    <property type="project" value="InterPro"/>
</dbReference>
<keyword evidence="7" id="KW-0458">Lysosome</keyword>
<keyword evidence="3" id="KW-0963">Cytoplasm</keyword>
<dbReference type="Gene3D" id="3.40.50.11210">
    <property type="entry name" value="Rap/Ran-GAP"/>
    <property type="match status" value="1"/>
</dbReference>
<evidence type="ECO:0000256" key="9">
    <source>
        <dbReference type="ARBA" id="ARBA00054764"/>
    </source>
</evidence>
<dbReference type="GO" id="GO:0030178">
    <property type="term" value="P:negative regulation of Wnt signaling pathway"/>
    <property type="evidence" value="ECO:0007669"/>
    <property type="project" value="TreeGrafter"/>
</dbReference>
<feature type="transmembrane region" description="Helical" evidence="12">
    <location>
        <begin position="886"/>
        <end position="903"/>
    </location>
</feature>
<feature type="region of interest" description="Disordered" evidence="11">
    <location>
        <begin position="1424"/>
        <end position="1447"/>
    </location>
</feature>
<keyword evidence="15" id="KW-1185">Reference proteome</keyword>
<dbReference type="GO" id="GO:0005634">
    <property type="term" value="C:nucleus"/>
    <property type="evidence" value="ECO:0007669"/>
    <property type="project" value="InterPro"/>
</dbReference>
<keyword evidence="2" id="KW-0343">GTPase activation</keyword>
<accession>A0A9Q1C3C6</accession>
<dbReference type="GO" id="GO:0033596">
    <property type="term" value="C:TSC1-TSC2 complex"/>
    <property type="evidence" value="ECO:0007669"/>
    <property type="project" value="InterPro"/>
</dbReference>
<proteinExistence type="predicted"/>
<dbReference type="Proteomes" id="UP001152320">
    <property type="component" value="Chromosome 8"/>
</dbReference>
<feature type="region of interest" description="Disordered" evidence="11">
    <location>
        <begin position="1483"/>
        <end position="1531"/>
    </location>
</feature>
<feature type="transmembrane region" description="Helical" evidence="12">
    <location>
        <begin position="861"/>
        <end position="880"/>
    </location>
</feature>
<dbReference type="OrthoDB" id="5797019at2759"/>
<feature type="region of interest" description="Disordered" evidence="11">
    <location>
        <begin position="1221"/>
        <end position="1262"/>
    </location>
</feature>
<keyword evidence="4" id="KW-0597">Phosphoprotein</keyword>
<dbReference type="Pfam" id="PF03542">
    <property type="entry name" value="Tuberin"/>
    <property type="match status" value="1"/>
</dbReference>
<dbReference type="GO" id="GO:0045202">
    <property type="term" value="C:synapse"/>
    <property type="evidence" value="ECO:0007669"/>
    <property type="project" value="UniProtKB-ARBA"/>
</dbReference>
<dbReference type="InterPro" id="IPR027107">
    <property type="entry name" value="Tuberin/Ral-act_asu"/>
</dbReference>
<dbReference type="InterPro" id="IPR018515">
    <property type="entry name" value="Tuberin-type_domain"/>
</dbReference>
<evidence type="ECO:0000256" key="5">
    <source>
        <dbReference type="ARBA" id="ARBA00022843"/>
    </source>
</evidence>
<evidence type="ECO:0000256" key="7">
    <source>
        <dbReference type="ARBA" id="ARBA00023228"/>
    </source>
</evidence>
<comment type="function">
    <text evidence="9">Catalytic component of the TSC-TBC complex, a multiprotein complex that acts as a negative regulator of the canonical mTORC1 complex, an evolutionarily conserved central nutrient sensor that stimulates anabolic reactions and macromolecule biosynthesis to promote cellular biomass generation and growth. Within the TSC-TBC complex, TSC2 acts as a GTPase-activating protein (GAP) for the small GTPase RHEB, a direct activator of the protein kinase activity of mTORC1. In absence of nutrients, the TSC-TBC complex inhibits mTORC1, thereby preventing phosphorylation of ribosomal protein S6 kinase (RPS6KB1 and RPS6KB2) and EIF4EBP1 (4E-BP1) by the mTORC1 signaling. The TSC-TBC complex is inactivated in response to nutrients, relieving inhibition of mTORC1. Involved in microtubule-mediated protein transport via its ability to regulate mTORC1 signaling. Also stimulates the intrinsic GTPase activity of the Ras-related proteins RAP1A and RAB5.</text>
</comment>
<dbReference type="GO" id="GO:0005096">
    <property type="term" value="F:GTPase activator activity"/>
    <property type="evidence" value="ECO:0007669"/>
    <property type="project" value="UniProtKB-KW"/>
</dbReference>
<organism evidence="14 15">
    <name type="scientific">Holothuria leucospilota</name>
    <name type="common">Black long sea cucumber</name>
    <name type="synonym">Mertensiothuria leucospilota</name>
    <dbReference type="NCBI Taxonomy" id="206669"/>
    <lineage>
        <taxon>Eukaryota</taxon>
        <taxon>Metazoa</taxon>
        <taxon>Echinodermata</taxon>
        <taxon>Eleutherozoa</taxon>
        <taxon>Echinozoa</taxon>
        <taxon>Holothuroidea</taxon>
        <taxon>Aspidochirotacea</taxon>
        <taxon>Aspidochirotida</taxon>
        <taxon>Holothuriidae</taxon>
        <taxon>Holothuria</taxon>
    </lineage>
</organism>
<evidence type="ECO:0000313" key="14">
    <source>
        <dbReference type="EMBL" id="KAJ8037419.1"/>
    </source>
</evidence>
<dbReference type="Pfam" id="PF02145">
    <property type="entry name" value="Rap_GAP"/>
    <property type="match status" value="1"/>
</dbReference>
<dbReference type="GO" id="GO:0005765">
    <property type="term" value="C:lysosomal membrane"/>
    <property type="evidence" value="ECO:0007669"/>
    <property type="project" value="UniProtKB-SubCell"/>
</dbReference>
<comment type="caution">
    <text evidence="14">The sequence shown here is derived from an EMBL/GenBank/DDBJ whole genome shotgun (WGS) entry which is preliminary data.</text>
</comment>
<feature type="region of interest" description="Disordered" evidence="11">
    <location>
        <begin position="934"/>
        <end position="976"/>
    </location>
</feature>
<feature type="domain" description="Rap-GAP" evidence="13">
    <location>
        <begin position="1598"/>
        <end position="1827"/>
    </location>
</feature>
<evidence type="ECO:0000256" key="10">
    <source>
        <dbReference type="ARBA" id="ARBA00070662"/>
    </source>
</evidence>
<dbReference type="EMBL" id="JAIZAY010000008">
    <property type="protein sequence ID" value="KAJ8037419.1"/>
    <property type="molecule type" value="Genomic_DNA"/>
</dbReference>
<feature type="compositionally biased region" description="Basic and acidic residues" evidence="11">
    <location>
        <begin position="1427"/>
        <end position="1447"/>
    </location>
</feature>
<dbReference type="InterPro" id="IPR024584">
    <property type="entry name" value="Tuberin_N"/>
</dbReference>
<evidence type="ECO:0000256" key="12">
    <source>
        <dbReference type="SAM" id="Phobius"/>
    </source>
</evidence>
<sequence>MSKQPTLKQRVHNLLFKNKDGSSQSNRESQRKVEEFFITASRKKELSQATAVHLRIKAIKELCSLVTTRKLEDHGLETIWANIADLLDPCVLSEHRQLVLHFLKCLIIGQYEYLGVMRAVFFQVIRGHNVFDDLPQKLDVFKALSDNGKNLLDFEEETGPFLEKWMPDVISYGKTADFLRVLVNVIKYNACFMDEDIIMGFVRHTCSVCNQSQSEEEKDQALKVLEAVVAYSCLPTESLSYFIVALCNTVNITTFCEPSWKLMRNLLGTHLGHSAIYTMCSILEDGQNIAEHVLLRGAVFFVGMALWGSKRVPTLRHRFMSILPSFYKALQSHSVIVAYEVALSVQRLVKKYGKEIPQGTWDCILDITEELFRQLSRPATSDQEMERLVALNQEAQSMLTHIEELYSKNEYDGSAKKLFAVVEEFASQRPESSLLSLVAYRAQVIHPTKPDWIPNLQHLMEKYFKKDMPVTVREKTVRVLSSVLSATSHLYEDDLIEMVVLPHFSHIADDPSSHIRNVGVRFLLDVAQVCQMERCLDVMDIIAKVIMKPLHTKESLAGESPEKTVSKVAENDSELVDIQTAVLGLLEMFKTKLNRLPSSHAVAAFEMLVKHMLNQYHNQYQSEVARRIRAKLRADSLGRLGLPDDDGVICYSPYILCDSGMEMDFAGKPSPPMATSPPVMDKYCRTTILPFGQSFKVVTISLRMEVDWRVLQMVIHGLTKALQNKTLVLASHANVDLLCTTMFAMIESPNKLNSLINVPSNFHRMDFFMSVYGLLTALVPYHSQLKPPQKVSMVKFLKSGLKLQCPQQCIDGMMLCVLEMQDTMVKLLPSIILELSKMSATPSMAVPVLEFLSSLIWFPNLYASFVETAYMSIFAVALHYTNPYKFSLYVVSLAHHVIAMWFIKCRLPFRREFVNCITRGLNASCMRPGIFSPHSDTSKQTGRGLRRTNSLTKISSKRGKSDNQAPKETTNQNNDHLDELHKQLTETCLDMMARFTFSTCTTMPKRSPISEFLLVGGQSQSWLLGNKIITITTSGGSTKMQDNGICEKCNALIRSHMKRGTHVTEERVTTAPRVVRQRSKSGNSKEVEQRQDATNVEKVSGRSRPSSGPPAIASTHEGVTKDEEPSMLENKLKDTSPDMETSSTGGGSVRLSSGSLYQCNCWCKAWAEVHVRRATGNTSWIMRIQNDGSLVPLQQDLPLMDISSLLMYNREIEEHILSFLPDDSEESEVMDEEAEESDDDSYKSQEVSGAIPIPGKRVLPPNPPQFLLSPQEELTELDHDSRYHSLPTLHKDLDEDQLTVNFPRTELGLSPQPEEGTFLDNMGVADKFCEFAKTLRLVDKDAKNLDRFDWSQSKIQFHKSKSCPVLELAEDDKSKSDHTKKVSTMSATSPISLARSVLQESAQRPSSFKDMSYLEKRYSQELGDGALSKEGDVDGNDEVQKGTGVREDELKKEDEAKAVETIKAGRKKSVDFILVDTDGKKESKKEGTILEKPSALPLDKKEVAVSENKGPPSEARPRQRQRGHTFSAISRSSHVEYKRAEDVRTRKISDARSGSKEPIKSGIDPSFVFLQLYYSPFIGVDTERPLAVPLSQVAQRAVKVLDRIPPYDTHKIGVLYVGPDQVEDEIAILSNVYGSTRYMNFLQGLGKLIPLQEAGRIEVYTGGLDTSGNDGKFVYWWKDDIMQVIFHVATLMPNKESDPNCTAKKLHIGNDFVSIVYNESGQKYKLGTIKGQFNFAEIIVEPLDKETNLVTVQAKPELEDWIGARGPWLVSDKRVALLVRQMALHANLASQIHKSQVKGNTASSFSSNWLERLRQIGRIRSKLSHSSSQAPVIGIPIKPTTAPTDTNVQNKSSVTLTDFSQYT</sequence>
<evidence type="ECO:0000256" key="8">
    <source>
        <dbReference type="ARBA" id="ARBA00023765"/>
    </source>
</evidence>
<dbReference type="PANTHER" id="PTHR10063">
    <property type="entry name" value="TUBERIN"/>
    <property type="match status" value="1"/>
</dbReference>
<feature type="compositionally biased region" description="Acidic residues" evidence="11">
    <location>
        <begin position="1222"/>
        <end position="1239"/>
    </location>
</feature>
<reference evidence="14" key="1">
    <citation type="submission" date="2021-10" db="EMBL/GenBank/DDBJ databases">
        <title>Tropical sea cucumber genome reveals ecological adaptation and Cuvierian tubules defense mechanism.</title>
        <authorList>
            <person name="Chen T."/>
        </authorList>
    </citation>
    <scope>NUCLEOTIDE SEQUENCE</scope>
    <source>
        <strain evidence="14">Nanhai2018</strain>
        <tissue evidence="14">Muscle</tissue>
    </source>
</reference>
<dbReference type="Pfam" id="PF11864">
    <property type="entry name" value="DUF3384"/>
    <property type="match status" value="1"/>
</dbReference>
<feature type="compositionally biased region" description="Basic and acidic residues" evidence="11">
    <location>
        <begin position="1118"/>
        <end position="1136"/>
    </location>
</feature>
<protein>
    <recommendedName>
        <fullName evidence="10">Tuberin</fullName>
    </recommendedName>
</protein>
<dbReference type="GO" id="GO:0046627">
    <property type="term" value="P:negative regulation of insulin receptor signaling pathway"/>
    <property type="evidence" value="ECO:0007669"/>
    <property type="project" value="TreeGrafter"/>
</dbReference>
<name>A0A9Q1C3C6_HOLLE</name>